<name>A0ABQ4QAU8_9BURK</name>
<evidence type="ECO:0000313" key="2">
    <source>
        <dbReference type="Proteomes" id="UP000887222"/>
    </source>
</evidence>
<organism evidence="1 2">
    <name type="scientific">Noviherbaspirillum aridicola</name>
    <dbReference type="NCBI Taxonomy" id="2849687"/>
    <lineage>
        <taxon>Bacteria</taxon>
        <taxon>Pseudomonadati</taxon>
        <taxon>Pseudomonadota</taxon>
        <taxon>Betaproteobacteria</taxon>
        <taxon>Burkholderiales</taxon>
        <taxon>Oxalobacteraceae</taxon>
        <taxon>Noviherbaspirillum</taxon>
    </lineage>
</organism>
<comment type="caution">
    <text evidence="1">The sequence shown here is derived from an EMBL/GenBank/DDBJ whole genome shotgun (WGS) entry which is preliminary data.</text>
</comment>
<protein>
    <submittedName>
        <fullName evidence="1">Uncharacterized protein</fullName>
    </submittedName>
</protein>
<proteinExistence type="predicted"/>
<dbReference type="Proteomes" id="UP000887222">
    <property type="component" value="Unassembled WGS sequence"/>
</dbReference>
<keyword evidence="2" id="KW-1185">Reference proteome</keyword>
<dbReference type="EMBL" id="BPMK01000029">
    <property type="protein sequence ID" value="GIZ54126.1"/>
    <property type="molecule type" value="Genomic_DNA"/>
</dbReference>
<gene>
    <name evidence="1" type="ORF">NCCP691_41400</name>
</gene>
<reference evidence="1 2" key="1">
    <citation type="journal article" date="2022" name="Int. J. Syst. Evol. Microbiol.">
        <title>Noviherbaspirillum aridicola sp. nov., isolated from an arid soil in Pakistan.</title>
        <authorList>
            <person name="Khan I.U."/>
            <person name="Saqib M."/>
            <person name="Amin A."/>
            <person name="Hussain F."/>
            <person name="Li L."/>
            <person name="Liu Y.H."/>
            <person name="Fang B.Z."/>
            <person name="Ahmed I."/>
            <person name="Li W.J."/>
        </authorList>
    </citation>
    <scope>NUCLEOTIDE SEQUENCE [LARGE SCALE GENOMIC DNA]</scope>
    <source>
        <strain evidence="1 2">NCCP-691</strain>
    </source>
</reference>
<sequence>MYAVLPTLYMPLLGLVLYRKFGWLSYKRIHAADPAFGRKLDTSNMLFAVLNGAAIAKIDGYFYS</sequence>
<accession>A0ABQ4QAU8</accession>
<evidence type="ECO:0000313" key="1">
    <source>
        <dbReference type="EMBL" id="GIZ54126.1"/>
    </source>
</evidence>